<sequence length="95" mass="10733">MIRLCVLLWEHPDRADAVRQYEDEVLALLPDHGARLVSRDVVSPRVEGDPLEVQVIELPDQPALDAYLADPRRVALTEQRDAAVARTQVLTLARR</sequence>
<evidence type="ECO:0000259" key="1">
    <source>
        <dbReference type="Pfam" id="PF07045"/>
    </source>
</evidence>
<accession>A0ABW1JKR2</accession>
<gene>
    <name evidence="2" type="ORF">ACFQDO_19380</name>
</gene>
<dbReference type="InterPro" id="IPR011008">
    <property type="entry name" value="Dimeric_a/b-barrel"/>
</dbReference>
<organism evidence="2 3">
    <name type="scientific">Angustibacter luteus</name>
    <dbReference type="NCBI Taxonomy" id="658456"/>
    <lineage>
        <taxon>Bacteria</taxon>
        <taxon>Bacillati</taxon>
        <taxon>Actinomycetota</taxon>
        <taxon>Actinomycetes</taxon>
        <taxon>Kineosporiales</taxon>
        <taxon>Kineosporiaceae</taxon>
    </lineage>
</organism>
<dbReference type="SUPFAM" id="SSF54909">
    <property type="entry name" value="Dimeric alpha+beta barrel"/>
    <property type="match status" value="1"/>
</dbReference>
<evidence type="ECO:0000313" key="2">
    <source>
        <dbReference type="EMBL" id="MFC6009298.1"/>
    </source>
</evidence>
<dbReference type="EMBL" id="JBHSRD010000008">
    <property type="protein sequence ID" value="MFC6009298.1"/>
    <property type="molecule type" value="Genomic_DNA"/>
</dbReference>
<feature type="domain" description="DUF1330" evidence="1">
    <location>
        <begin position="14"/>
        <end position="89"/>
    </location>
</feature>
<dbReference type="RefSeq" id="WP_345717815.1">
    <property type="nucleotide sequence ID" value="NZ_BAABFP010000007.1"/>
</dbReference>
<protein>
    <submittedName>
        <fullName evidence="2">DUF1330 domain-containing protein</fullName>
    </submittedName>
</protein>
<dbReference type="Proteomes" id="UP001596189">
    <property type="component" value="Unassembled WGS sequence"/>
</dbReference>
<name>A0ABW1JKR2_9ACTN</name>
<proteinExistence type="predicted"/>
<evidence type="ECO:0000313" key="3">
    <source>
        <dbReference type="Proteomes" id="UP001596189"/>
    </source>
</evidence>
<reference evidence="3" key="1">
    <citation type="journal article" date="2019" name="Int. J. Syst. Evol. Microbiol.">
        <title>The Global Catalogue of Microorganisms (GCM) 10K type strain sequencing project: providing services to taxonomists for standard genome sequencing and annotation.</title>
        <authorList>
            <consortium name="The Broad Institute Genomics Platform"/>
            <consortium name="The Broad Institute Genome Sequencing Center for Infectious Disease"/>
            <person name="Wu L."/>
            <person name="Ma J."/>
        </authorList>
    </citation>
    <scope>NUCLEOTIDE SEQUENCE [LARGE SCALE GENOMIC DNA]</scope>
    <source>
        <strain evidence="3">KACC 14249</strain>
    </source>
</reference>
<dbReference type="Pfam" id="PF07045">
    <property type="entry name" value="DUF1330"/>
    <property type="match status" value="1"/>
</dbReference>
<keyword evidence="3" id="KW-1185">Reference proteome</keyword>
<dbReference type="Gene3D" id="3.30.70.100">
    <property type="match status" value="1"/>
</dbReference>
<dbReference type="InterPro" id="IPR010753">
    <property type="entry name" value="DUF1330"/>
</dbReference>
<comment type="caution">
    <text evidence="2">The sequence shown here is derived from an EMBL/GenBank/DDBJ whole genome shotgun (WGS) entry which is preliminary data.</text>
</comment>